<dbReference type="AlphaFoldDB" id="G2YFA9"/>
<dbReference type="HOGENOM" id="CLU_3124834_0_0_1"/>
<proteinExistence type="predicted"/>
<organism evidence="2 3">
    <name type="scientific">Botryotinia fuckeliana (strain T4)</name>
    <name type="common">Noble rot fungus</name>
    <name type="synonym">Botrytis cinerea</name>
    <dbReference type="NCBI Taxonomy" id="999810"/>
    <lineage>
        <taxon>Eukaryota</taxon>
        <taxon>Fungi</taxon>
        <taxon>Dikarya</taxon>
        <taxon>Ascomycota</taxon>
        <taxon>Pezizomycotina</taxon>
        <taxon>Leotiomycetes</taxon>
        <taxon>Helotiales</taxon>
        <taxon>Sclerotiniaceae</taxon>
        <taxon>Botrytis</taxon>
    </lineage>
</organism>
<dbReference type="InParanoid" id="G2YFA9"/>
<keyword evidence="1" id="KW-1133">Transmembrane helix</keyword>
<accession>G2YFA9</accession>
<keyword evidence="1" id="KW-0472">Membrane</keyword>
<feature type="transmembrane region" description="Helical" evidence="1">
    <location>
        <begin position="20"/>
        <end position="39"/>
    </location>
</feature>
<evidence type="ECO:0000313" key="3">
    <source>
        <dbReference type="Proteomes" id="UP000008177"/>
    </source>
</evidence>
<dbReference type="Proteomes" id="UP000008177">
    <property type="component" value="Unplaced contigs"/>
</dbReference>
<gene>
    <name evidence="2" type="ORF">BofuT4_uP090030.1</name>
</gene>
<reference evidence="3" key="1">
    <citation type="journal article" date="2011" name="PLoS Genet.">
        <title>Genomic analysis of the necrotrophic fungal pathogens Sclerotinia sclerotiorum and Botrytis cinerea.</title>
        <authorList>
            <person name="Amselem J."/>
            <person name="Cuomo C.A."/>
            <person name="van Kan J.A."/>
            <person name="Viaud M."/>
            <person name="Benito E.P."/>
            <person name="Couloux A."/>
            <person name="Coutinho P.M."/>
            <person name="de Vries R.P."/>
            <person name="Dyer P.S."/>
            <person name="Fillinger S."/>
            <person name="Fournier E."/>
            <person name="Gout L."/>
            <person name="Hahn M."/>
            <person name="Kohn L."/>
            <person name="Lapalu N."/>
            <person name="Plummer K.M."/>
            <person name="Pradier J.M."/>
            <person name="Quevillon E."/>
            <person name="Sharon A."/>
            <person name="Simon A."/>
            <person name="ten Have A."/>
            <person name="Tudzynski B."/>
            <person name="Tudzynski P."/>
            <person name="Wincker P."/>
            <person name="Andrew M."/>
            <person name="Anthouard V."/>
            <person name="Beever R.E."/>
            <person name="Beffa R."/>
            <person name="Benoit I."/>
            <person name="Bouzid O."/>
            <person name="Brault B."/>
            <person name="Chen Z."/>
            <person name="Choquer M."/>
            <person name="Collemare J."/>
            <person name="Cotton P."/>
            <person name="Danchin E.G."/>
            <person name="Da Silva C."/>
            <person name="Gautier A."/>
            <person name="Giraud C."/>
            <person name="Giraud T."/>
            <person name="Gonzalez C."/>
            <person name="Grossetete S."/>
            <person name="Guldener U."/>
            <person name="Henrissat B."/>
            <person name="Howlett B.J."/>
            <person name="Kodira C."/>
            <person name="Kretschmer M."/>
            <person name="Lappartient A."/>
            <person name="Leroch M."/>
            <person name="Levis C."/>
            <person name="Mauceli E."/>
            <person name="Neuveglise C."/>
            <person name="Oeser B."/>
            <person name="Pearson M."/>
            <person name="Poulain J."/>
            <person name="Poussereau N."/>
            <person name="Quesneville H."/>
            <person name="Rascle C."/>
            <person name="Schumacher J."/>
            <person name="Segurens B."/>
            <person name="Sexton A."/>
            <person name="Silva E."/>
            <person name="Sirven C."/>
            <person name="Soanes D.M."/>
            <person name="Talbot N.J."/>
            <person name="Templeton M."/>
            <person name="Yandava C."/>
            <person name="Yarden O."/>
            <person name="Zeng Q."/>
            <person name="Rollins J.A."/>
            <person name="Lebrun M.H."/>
            <person name="Dickman M."/>
        </authorList>
    </citation>
    <scope>NUCLEOTIDE SEQUENCE [LARGE SCALE GENOMIC DNA]</scope>
    <source>
        <strain evidence="3">T4</strain>
    </source>
</reference>
<evidence type="ECO:0000313" key="2">
    <source>
        <dbReference type="EMBL" id="CCD50316.1"/>
    </source>
</evidence>
<name>G2YFA9_BOTF4</name>
<dbReference type="OrthoDB" id="2830640at2759"/>
<protein>
    <submittedName>
        <fullName evidence="2">Uncharacterized protein</fullName>
    </submittedName>
</protein>
<dbReference type="EMBL" id="FQ790325">
    <property type="protein sequence ID" value="CCD50316.1"/>
    <property type="molecule type" value="Genomic_DNA"/>
</dbReference>
<keyword evidence="1" id="KW-0812">Transmembrane</keyword>
<evidence type="ECO:0000256" key="1">
    <source>
        <dbReference type="SAM" id="Phobius"/>
    </source>
</evidence>
<sequence length="50" mass="5930">MPVFTWTPDGSMKIQKGFGYYWSVTVSLTLIILMVWGIFKFFEWESEAFN</sequence>